<organism evidence="1 2">
    <name type="scientific">Bacteroides finegoldii</name>
    <dbReference type="NCBI Taxonomy" id="338188"/>
    <lineage>
        <taxon>Bacteria</taxon>
        <taxon>Pseudomonadati</taxon>
        <taxon>Bacteroidota</taxon>
        <taxon>Bacteroidia</taxon>
        <taxon>Bacteroidales</taxon>
        <taxon>Bacteroidaceae</taxon>
        <taxon>Bacteroides</taxon>
    </lineage>
</organism>
<evidence type="ECO:0000313" key="2">
    <source>
        <dbReference type="Proteomes" id="UP000421791"/>
    </source>
</evidence>
<reference evidence="1 2" key="1">
    <citation type="journal article" date="2019" name="Nat. Med.">
        <title>A library of human gut bacterial isolates paired with longitudinal multiomics data enables mechanistic microbiome research.</title>
        <authorList>
            <person name="Poyet M."/>
            <person name="Groussin M."/>
            <person name="Gibbons S.M."/>
            <person name="Avila-Pacheco J."/>
            <person name="Jiang X."/>
            <person name="Kearney S.M."/>
            <person name="Perrotta A.R."/>
            <person name="Berdy B."/>
            <person name="Zhao S."/>
            <person name="Lieberman T.D."/>
            <person name="Swanson P.K."/>
            <person name="Smith M."/>
            <person name="Roesemann S."/>
            <person name="Alexander J.E."/>
            <person name="Rich S.A."/>
            <person name="Livny J."/>
            <person name="Vlamakis H."/>
            <person name="Clish C."/>
            <person name="Bullock K."/>
            <person name="Deik A."/>
            <person name="Scott J."/>
            <person name="Pierce K.A."/>
            <person name="Xavier R.J."/>
            <person name="Alm E.J."/>
        </authorList>
    </citation>
    <scope>NUCLEOTIDE SEQUENCE [LARGE SCALE GENOMIC DNA]</scope>
    <source>
        <strain evidence="1 2">BIOML-A6</strain>
    </source>
</reference>
<dbReference type="Proteomes" id="UP000421791">
    <property type="component" value="Unassembled WGS sequence"/>
</dbReference>
<comment type="caution">
    <text evidence="1">The sequence shown here is derived from an EMBL/GenBank/DDBJ whole genome shotgun (WGS) entry which is preliminary data.</text>
</comment>
<dbReference type="AlphaFoldDB" id="A0A7J4YHK3"/>
<gene>
    <name evidence="1" type="ORF">F2Z22_22875</name>
</gene>
<dbReference type="InterPro" id="IPR024353">
    <property type="entry name" value="DUF3871"/>
</dbReference>
<evidence type="ECO:0000313" key="1">
    <source>
        <dbReference type="EMBL" id="KAA5224427.1"/>
    </source>
</evidence>
<sequence>MAQRRESLNMGEFAEEAIIVEEVAAPKRVNHFIEANTQEVTLQHLQQDCIIPSFASMEETIS</sequence>
<dbReference type="EMBL" id="VWAK01000126">
    <property type="protein sequence ID" value="KAA5224427.1"/>
    <property type="molecule type" value="Genomic_DNA"/>
</dbReference>
<name>A0A7J4YHK3_9BACE</name>
<accession>A0A7J4YHK3</accession>
<feature type="non-terminal residue" evidence="1">
    <location>
        <position position="62"/>
    </location>
</feature>
<dbReference type="Pfam" id="PF12987">
    <property type="entry name" value="DUF3871"/>
    <property type="match status" value="1"/>
</dbReference>
<protein>
    <submittedName>
        <fullName evidence="1">DUF3871 family protein</fullName>
    </submittedName>
</protein>
<proteinExistence type="predicted"/>